<dbReference type="AlphaFoldDB" id="A0A0E9WUB5"/>
<proteinExistence type="predicted"/>
<sequence length="64" mass="7196">MNNSLCPFHDFKETPEQCSGLLEIERLNRFCGESPGRVSVYSQCPGPQLPSVLLKTHLLTSSFR</sequence>
<evidence type="ECO:0000313" key="1">
    <source>
        <dbReference type="EMBL" id="JAH93130.1"/>
    </source>
</evidence>
<reference evidence="1" key="2">
    <citation type="journal article" date="2015" name="Fish Shellfish Immunol.">
        <title>Early steps in the European eel (Anguilla anguilla)-Vibrio vulnificus interaction in the gills: Role of the RtxA13 toxin.</title>
        <authorList>
            <person name="Callol A."/>
            <person name="Pajuelo D."/>
            <person name="Ebbesson L."/>
            <person name="Teles M."/>
            <person name="MacKenzie S."/>
            <person name="Amaro C."/>
        </authorList>
    </citation>
    <scope>NUCLEOTIDE SEQUENCE</scope>
</reference>
<dbReference type="EMBL" id="GBXM01015447">
    <property type="protein sequence ID" value="JAH93130.1"/>
    <property type="molecule type" value="Transcribed_RNA"/>
</dbReference>
<reference evidence="1" key="1">
    <citation type="submission" date="2014-11" db="EMBL/GenBank/DDBJ databases">
        <authorList>
            <person name="Amaro Gonzalez C."/>
        </authorList>
    </citation>
    <scope>NUCLEOTIDE SEQUENCE</scope>
</reference>
<name>A0A0E9WUB5_ANGAN</name>
<protein>
    <submittedName>
        <fullName evidence="1">Uncharacterized protein</fullName>
    </submittedName>
</protein>
<accession>A0A0E9WUB5</accession>
<organism evidence="1">
    <name type="scientific">Anguilla anguilla</name>
    <name type="common">European freshwater eel</name>
    <name type="synonym">Muraena anguilla</name>
    <dbReference type="NCBI Taxonomy" id="7936"/>
    <lineage>
        <taxon>Eukaryota</taxon>
        <taxon>Metazoa</taxon>
        <taxon>Chordata</taxon>
        <taxon>Craniata</taxon>
        <taxon>Vertebrata</taxon>
        <taxon>Euteleostomi</taxon>
        <taxon>Actinopterygii</taxon>
        <taxon>Neopterygii</taxon>
        <taxon>Teleostei</taxon>
        <taxon>Anguilliformes</taxon>
        <taxon>Anguillidae</taxon>
        <taxon>Anguilla</taxon>
    </lineage>
</organism>